<comment type="caution">
    <text evidence="5">The sequence shown here is derived from an EMBL/GenBank/DDBJ whole genome shotgun (WGS) entry which is preliminary data.</text>
</comment>
<evidence type="ECO:0000313" key="6">
    <source>
        <dbReference type="Proteomes" id="UP000652354"/>
    </source>
</evidence>
<dbReference type="PROSITE" id="PS51186">
    <property type="entry name" value="GNAT"/>
    <property type="match status" value="1"/>
</dbReference>
<dbReference type="InterPro" id="IPR000182">
    <property type="entry name" value="GNAT_dom"/>
</dbReference>
<feature type="domain" description="N-acetyltransferase" evidence="4">
    <location>
        <begin position="11"/>
        <end position="179"/>
    </location>
</feature>
<proteinExistence type="inferred from homology"/>
<keyword evidence="1" id="KW-0808">Transferase</keyword>
<dbReference type="AlphaFoldDB" id="A0A919Q086"/>
<dbReference type="SUPFAM" id="SSF55729">
    <property type="entry name" value="Acyl-CoA N-acyltransferases (Nat)"/>
    <property type="match status" value="1"/>
</dbReference>
<evidence type="ECO:0000256" key="2">
    <source>
        <dbReference type="ARBA" id="ARBA00023315"/>
    </source>
</evidence>
<evidence type="ECO:0000259" key="4">
    <source>
        <dbReference type="PROSITE" id="PS51186"/>
    </source>
</evidence>
<dbReference type="Pfam" id="PF13302">
    <property type="entry name" value="Acetyltransf_3"/>
    <property type="match status" value="1"/>
</dbReference>
<dbReference type="Gene3D" id="3.40.630.30">
    <property type="match status" value="1"/>
</dbReference>
<accession>A0A919Q086</accession>
<keyword evidence="6" id="KW-1185">Reference proteome</keyword>
<name>A0A919Q086_9MICO</name>
<dbReference type="PANTHER" id="PTHR43792">
    <property type="entry name" value="GNAT FAMILY, PUTATIVE (AFU_ORTHOLOGUE AFUA_3G00765)-RELATED-RELATED"/>
    <property type="match status" value="1"/>
</dbReference>
<evidence type="ECO:0000313" key="5">
    <source>
        <dbReference type="EMBL" id="GIG53692.1"/>
    </source>
</evidence>
<dbReference type="GO" id="GO:0005737">
    <property type="term" value="C:cytoplasm"/>
    <property type="evidence" value="ECO:0007669"/>
    <property type="project" value="TreeGrafter"/>
</dbReference>
<keyword evidence="2" id="KW-0012">Acyltransferase</keyword>
<protein>
    <submittedName>
        <fullName evidence="5">N-acetyltransferase GCN5</fullName>
    </submittedName>
</protein>
<gene>
    <name evidence="5" type="ORF">Dac01nite_04440</name>
</gene>
<organism evidence="5 6">
    <name type="scientific">Demequina activiva</name>
    <dbReference type="NCBI Taxonomy" id="1582364"/>
    <lineage>
        <taxon>Bacteria</taxon>
        <taxon>Bacillati</taxon>
        <taxon>Actinomycetota</taxon>
        <taxon>Actinomycetes</taxon>
        <taxon>Micrococcales</taxon>
        <taxon>Demequinaceae</taxon>
        <taxon>Demequina</taxon>
    </lineage>
</organism>
<dbReference type="GO" id="GO:0008999">
    <property type="term" value="F:protein-N-terminal-alanine acetyltransferase activity"/>
    <property type="evidence" value="ECO:0007669"/>
    <property type="project" value="TreeGrafter"/>
</dbReference>
<dbReference type="PANTHER" id="PTHR43792:SF8">
    <property type="entry name" value="[RIBOSOMAL PROTEIN US5]-ALANINE N-ACETYLTRANSFERASE"/>
    <property type="match status" value="1"/>
</dbReference>
<comment type="similarity">
    <text evidence="3">Belongs to the acetyltransferase family. RimJ subfamily.</text>
</comment>
<evidence type="ECO:0000256" key="3">
    <source>
        <dbReference type="ARBA" id="ARBA00038502"/>
    </source>
</evidence>
<dbReference type="InterPro" id="IPR016181">
    <property type="entry name" value="Acyl_CoA_acyltransferase"/>
</dbReference>
<dbReference type="Proteomes" id="UP000652354">
    <property type="component" value="Unassembled WGS sequence"/>
</dbReference>
<evidence type="ECO:0000256" key="1">
    <source>
        <dbReference type="ARBA" id="ARBA00022679"/>
    </source>
</evidence>
<reference evidence="5" key="1">
    <citation type="submission" date="2021-01" db="EMBL/GenBank/DDBJ databases">
        <title>Whole genome shotgun sequence of Demequina activiva NBRC 110675.</title>
        <authorList>
            <person name="Komaki H."/>
            <person name="Tamura T."/>
        </authorList>
    </citation>
    <scope>NUCLEOTIDE SEQUENCE</scope>
    <source>
        <strain evidence="5">NBRC 110675</strain>
    </source>
</reference>
<dbReference type="InterPro" id="IPR051531">
    <property type="entry name" value="N-acetyltransferase"/>
</dbReference>
<dbReference type="EMBL" id="BONR01000001">
    <property type="protein sequence ID" value="GIG53692.1"/>
    <property type="molecule type" value="Genomic_DNA"/>
</dbReference>
<sequence>MKPVQLESGPVVLRCLERSDETEWMAVRRRHRAWLAPWEAASPPGRVERSVTFPQLVRRERRQWKDESGYPFVLLHDGALVGRVTVSGVRWGAECGASIGYWIAQSHAGRGLMPRAVALASEFAFSRGIHRLEIAVRPENTASLKVVHKLGFREEGMRASYLYIDGAWRDHRVFALTQGEARTGRYWSEVS</sequence>
<dbReference type="RefSeq" id="WP_239066462.1">
    <property type="nucleotide sequence ID" value="NZ_BONR01000001.1"/>
</dbReference>